<dbReference type="NCBIfam" id="TIGR00348">
    <property type="entry name" value="hsdR"/>
    <property type="match status" value="1"/>
</dbReference>
<name>A0A078LR57_9PSED</name>
<comment type="similarity">
    <text evidence="2 10">Belongs to the HsdR family.</text>
</comment>
<keyword evidence="8 10" id="KW-0067">ATP-binding</keyword>
<keyword evidence="3" id="KW-0540">Nuclease</keyword>
<evidence type="ECO:0000256" key="5">
    <source>
        <dbReference type="ARBA" id="ARBA00022747"/>
    </source>
</evidence>
<evidence type="ECO:0000313" key="12">
    <source>
        <dbReference type="EMBL" id="CDZ94948.1"/>
    </source>
</evidence>
<dbReference type="Pfam" id="PF18766">
    <property type="entry name" value="SWI2_SNF2"/>
    <property type="match status" value="1"/>
</dbReference>
<dbReference type="InterPro" id="IPR027417">
    <property type="entry name" value="P-loop_NTPase"/>
</dbReference>
<dbReference type="GO" id="GO:0009307">
    <property type="term" value="P:DNA restriction-modification system"/>
    <property type="evidence" value="ECO:0007669"/>
    <property type="project" value="UniProtKB-KW"/>
</dbReference>
<dbReference type="HOGENOM" id="CLU_005762_0_0_6"/>
<dbReference type="InterPro" id="IPR055180">
    <property type="entry name" value="HsdR_RecA-like_helicase_dom_2"/>
</dbReference>
<dbReference type="Gene3D" id="3.40.50.300">
    <property type="entry name" value="P-loop containing nucleotide triphosphate hydrolases"/>
    <property type="match status" value="2"/>
</dbReference>
<organism evidence="12 13">
    <name type="scientific">Pseudomonas saudiphocaensis</name>
    <dbReference type="NCBI Taxonomy" id="1499686"/>
    <lineage>
        <taxon>Bacteria</taxon>
        <taxon>Pseudomonadati</taxon>
        <taxon>Pseudomonadota</taxon>
        <taxon>Gammaproteobacteria</taxon>
        <taxon>Pseudomonadales</taxon>
        <taxon>Pseudomonadaceae</taxon>
        <taxon>Pseudomonas</taxon>
    </lineage>
</organism>
<dbReference type="PANTHER" id="PTHR30195:SF15">
    <property type="entry name" value="TYPE I RESTRICTION ENZYME HINDI ENDONUCLEASE SUBUNIT"/>
    <property type="match status" value="1"/>
</dbReference>
<dbReference type="CDD" id="cd18800">
    <property type="entry name" value="SF2_C_EcoR124I-like"/>
    <property type="match status" value="1"/>
</dbReference>
<evidence type="ECO:0000256" key="3">
    <source>
        <dbReference type="ARBA" id="ARBA00022722"/>
    </source>
</evidence>
<dbReference type="Proteomes" id="UP000053902">
    <property type="component" value="Unassembled WGS sequence"/>
</dbReference>
<dbReference type="Gene3D" id="3.90.1570.50">
    <property type="match status" value="1"/>
</dbReference>
<dbReference type="InterPro" id="IPR014001">
    <property type="entry name" value="Helicase_ATP-bd"/>
</dbReference>
<evidence type="ECO:0000256" key="9">
    <source>
        <dbReference type="ARBA" id="ARBA00023125"/>
    </source>
</evidence>
<gene>
    <name evidence="12" type="ORF">BN1079_02279</name>
</gene>
<dbReference type="GO" id="GO:0003677">
    <property type="term" value="F:DNA binding"/>
    <property type="evidence" value="ECO:0007669"/>
    <property type="project" value="UniProtKB-KW"/>
</dbReference>
<feature type="domain" description="Helicase ATP-binding" evidence="11">
    <location>
        <begin position="320"/>
        <end position="495"/>
    </location>
</feature>
<comment type="catalytic activity">
    <reaction evidence="1 10">
        <text>Endonucleolytic cleavage of DNA to give random double-stranded fragments with terminal 5'-phosphates, ATP is simultaneously hydrolyzed.</text>
        <dbReference type="EC" id="3.1.21.3"/>
    </reaction>
</comment>
<dbReference type="CDD" id="cd18030">
    <property type="entry name" value="DEXHc_RE_I_HsdR"/>
    <property type="match status" value="1"/>
</dbReference>
<keyword evidence="13" id="KW-1185">Reference proteome</keyword>
<dbReference type="InterPro" id="IPR004473">
    <property type="entry name" value="Restrct_endonuc_typeI_HsdR"/>
</dbReference>
<evidence type="ECO:0000256" key="4">
    <source>
        <dbReference type="ARBA" id="ARBA00022741"/>
    </source>
</evidence>
<dbReference type="SMART" id="SM00487">
    <property type="entry name" value="DEXDc"/>
    <property type="match status" value="1"/>
</dbReference>
<dbReference type="EC" id="3.1.21.3" evidence="10"/>
<dbReference type="InterPro" id="IPR007409">
    <property type="entry name" value="Restrct_endonuc_type1_HsdR_N"/>
</dbReference>
<sequence>MGWELEDVEKPFVAQLQGLGWTPLEGSLDDPALTGRGSFSEVIQEALLRDQLRTLNLHNGQPWLDDERLSEAVAAITRLGTAKLMEANQKATELLLKGITVDGLSGWDSGRGQTIQYIDWDNPANNRFSVVNQYRVNCPAGYDSGKKFIVPDLVLLVNGIPLVVVECKSPSIPEPLAEAVDQLRRYSNQRKADAEVEHNEGNETLFASVQLLIASSFDEARVGCIGAGFAHYAQWKTVVGPDGSGSEQAVAEALGKAKLSEQERLVAGMLSPAHLLDLIRHFMLFMQAGGQTIKTVCRYQQYRAVNHAISRLKRGQTRAQHGESDQRGGIVWHTQGSGKSLTMVFLVRKMRTDEQLRRFKVIVVTDRKDLQSQLAATATLSGEAPEVAANIAGVKALARRKGPGLVFATIQKYRNPELEEEASGAVEIGETNPTAKAAETRAPYQGNKPFEVLNTDESILVLVDEAHRTQAGDLHANLLAGLPNCARIGFTGTPIIMGDKKRTHEIFGAFIDKYTIREAEADGATVPVLYEGRTAQGAVKDGASLDELFEDLFREHSQEELELIKKKYATKGHIFDAPALIADKARDIIRHYVTNILPNGYKAQVVAYSRIAAVRYYHALQAARDELLAEADALPATDKALDDEALCQRPPKVQASVQAWRYRETLQALEFAPIISGTNNDPSEWKVWTDGARHEQLIKRFKKPLHHEQPGKADSLAFLIVKSMLLTGFDAPIEGVMYLDRPIKEAELLQAIARVNRTGFGKRCGIVVDYYGVANHLQEALAAYADEDIEGALTSIKDEVPVLRDRHLRVVDVLRRQDIENLEDTEACIAALAEEKVRAEFTVKLKAFLASLDTVLPRPEGLPFVKDAKRLAYIHARARSRYKDLPQLGKDVGVKVRKLIDDHVISLGIDPKIPPIQLTDANFEKELSRSANDRAKASEMEHAIRSHVRKHADEDPVLYRKLSERLNELLKSLGEQWDHLVAQMQKIIDELRSGQLSDESTPLDVPEHYAPFLRTLLDVVCAERDAQPAELLRLKDVTVELVDLLVDELQSHRDIWSPRKRSAQEELAGQLFDHLMRLRPPLVDTDTAGVLADRMLDQARANHDRLMRV</sequence>
<evidence type="ECO:0000256" key="8">
    <source>
        <dbReference type="ARBA" id="ARBA00022840"/>
    </source>
</evidence>
<evidence type="ECO:0000259" key="11">
    <source>
        <dbReference type="PROSITE" id="PS51192"/>
    </source>
</evidence>
<dbReference type="OrthoDB" id="9758243at2"/>
<dbReference type="RefSeq" id="WP_037024373.1">
    <property type="nucleotide sequence ID" value="NZ_CCSF01000001.1"/>
</dbReference>
<dbReference type="SUPFAM" id="SSF52540">
    <property type="entry name" value="P-loop containing nucleoside triphosphate hydrolases"/>
    <property type="match status" value="2"/>
</dbReference>
<evidence type="ECO:0000256" key="2">
    <source>
        <dbReference type="ARBA" id="ARBA00008598"/>
    </source>
</evidence>
<keyword evidence="6" id="KW-0255">Endonuclease</keyword>
<evidence type="ECO:0000256" key="1">
    <source>
        <dbReference type="ARBA" id="ARBA00000851"/>
    </source>
</evidence>
<evidence type="ECO:0000256" key="10">
    <source>
        <dbReference type="RuleBase" id="RU364115"/>
    </source>
</evidence>
<dbReference type="CDD" id="cd22332">
    <property type="entry name" value="HsdR_N"/>
    <property type="match status" value="1"/>
</dbReference>
<dbReference type="AlphaFoldDB" id="A0A078LR57"/>
<dbReference type="PANTHER" id="PTHR30195">
    <property type="entry name" value="TYPE I SITE-SPECIFIC DEOXYRIBONUCLEASE PROTEIN SUBUNIT M AND R"/>
    <property type="match status" value="1"/>
</dbReference>
<comment type="subunit">
    <text evidence="10">The type I restriction/modification system is composed of three polypeptides R, M and S.</text>
</comment>
<keyword evidence="5 10" id="KW-0680">Restriction system</keyword>
<dbReference type="eggNOG" id="COG0610">
    <property type="taxonomic scope" value="Bacteria"/>
</dbReference>
<accession>A0A078LR57</accession>
<dbReference type="PROSITE" id="PS51192">
    <property type="entry name" value="HELICASE_ATP_BIND_1"/>
    <property type="match status" value="1"/>
</dbReference>
<dbReference type="GO" id="GO:0005524">
    <property type="term" value="F:ATP binding"/>
    <property type="evidence" value="ECO:0007669"/>
    <property type="project" value="UniProtKB-KW"/>
</dbReference>
<keyword evidence="9 10" id="KW-0238">DNA-binding</keyword>
<dbReference type="EMBL" id="CCSF01000001">
    <property type="protein sequence ID" value="CDZ94948.1"/>
    <property type="molecule type" value="Genomic_DNA"/>
</dbReference>
<evidence type="ECO:0000256" key="6">
    <source>
        <dbReference type="ARBA" id="ARBA00022759"/>
    </source>
</evidence>
<reference evidence="12 13" key="1">
    <citation type="submission" date="2014-07" db="EMBL/GenBank/DDBJ databases">
        <authorList>
            <person name="Urmite Genomes Urmite Genomes"/>
        </authorList>
    </citation>
    <scope>NUCLEOTIDE SEQUENCE [LARGE SCALE GENOMIC DNA]</scope>
    <source>
        <strain evidence="12 13">20_BN</strain>
    </source>
</reference>
<dbReference type="InterPro" id="IPR051268">
    <property type="entry name" value="Type-I_R_enzyme_R_subunit"/>
</dbReference>
<comment type="function">
    <text evidence="10">Subunit R is required for both nuclease and ATPase activities, but not for modification.</text>
</comment>
<evidence type="ECO:0000256" key="7">
    <source>
        <dbReference type="ARBA" id="ARBA00022801"/>
    </source>
</evidence>
<dbReference type="Pfam" id="PF22679">
    <property type="entry name" value="T1R_D3-like"/>
    <property type="match status" value="1"/>
</dbReference>
<dbReference type="Pfam" id="PF04313">
    <property type="entry name" value="HSDR_N"/>
    <property type="match status" value="1"/>
</dbReference>
<proteinExistence type="inferred from homology"/>
<dbReference type="STRING" id="1499686.BN1079_02279"/>
<evidence type="ECO:0000313" key="13">
    <source>
        <dbReference type="Proteomes" id="UP000053902"/>
    </source>
</evidence>
<dbReference type="GO" id="GO:0009035">
    <property type="term" value="F:type I site-specific deoxyribonuclease activity"/>
    <property type="evidence" value="ECO:0007669"/>
    <property type="project" value="UniProtKB-EC"/>
</dbReference>
<keyword evidence="4 10" id="KW-0547">Nucleotide-binding</keyword>
<dbReference type="InterPro" id="IPR040980">
    <property type="entry name" value="SWI2_SNF2"/>
</dbReference>
<keyword evidence="7 10" id="KW-0378">Hydrolase</keyword>
<protein>
    <recommendedName>
        <fullName evidence="10">Type I restriction enzyme endonuclease subunit</fullName>
        <shortName evidence="10">R protein</shortName>
        <ecNumber evidence="10">3.1.21.3</ecNumber>
    </recommendedName>
</protein>